<reference evidence="2 3" key="1">
    <citation type="journal article" date="2019" name="J Genomics">
        <title>The Draft Genome of a Hydrogen-producing Cyanobacterium, Arthrospira platensis NIES-46.</title>
        <authorList>
            <person name="Suzuki S."/>
            <person name="Yamaguchi H."/>
            <person name="Kawachi M."/>
        </authorList>
    </citation>
    <scope>NUCLEOTIDE SEQUENCE [LARGE SCALE GENOMIC DNA]</scope>
    <source>
        <strain evidence="2 3">NIES-46</strain>
    </source>
</reference>
<evidence type="ECO:0000313" key="2">
    <source>
        <dbReference type="EMBL" id="GCE94830.1"/>
    </source>
</evidence>
<dbReference type="PANTHER" id="PTHR30032:SF4">
    <property type="entry name" value="AMIDASE ENHANCER"/>
    <property type="match status" value="1"/>
</dbReference>
<dbReference type="GeneID" id="301683712"/>
<evidence type="ECO:0000313" key="3">
    <source>
        <dbReference type="Proteomes" id="UP000326169"/>
    </source>
</evidence>
<dbReference type="EMBL" id="BIMW01000108">
    <property type="protein sequence ID" value="GCE94830.1"/>
    <property type="molecule type" value="Genomic_DNA"/>
</dbReference>
<dbReference type="Proteomes" id="UP000326169">
    <property type="component" value="Unassembled WGS sequence"/>
</dbReference>
<keyword evidence="3" id="KW-1185">Reference proteome</keyword>
<dbReference type="NCBIfam" id="TIGR02669">
    <property type="entry name" value="SpoIID_LytB"/>
    <property type="match status" value="1"/>
</dbReference>
<dbReference type="InterPro" id="IPR013486">
    <property type="entry name" value="SpoIID/LytB"/>
</dbReference>
<dbReference type="RefSeq" id="WP_014274454.1">
    <property type="nucleotide sequence ID" value="NZ_BIMW01000108.1"/>
</dbReference>
<dbReference type="PANTHER" id="PTHR30032">
    <property type="entry name" value="N-ACETYLMURAMOYL-L-ALANINE AMIDASE-RELATED"/>
    <property type="match status" value="1"/>
</dbReference>
<protein>
    <submittedName>
        <fullName evidence="2">SpoIID/LytB domain protein</fullName>
    </submittedName>
</protein>
<feature type="domain" description="Sporulation stage II protein D amidase enhancer LytB N-terminal" evidence="1">
    <location>
        <begin position="241"/>
        <end position="330"/>
    </location>
</feature>
<accession>A0A5M3TA71</accession>
<organism evidence="2 3">
    <name type="scientific">Limnospira platensis NIES-46</name>
    <dbReference type="NCBI Taxonomy" id="1236695"/>
    <lineage>
        <taxon>Bacteria</taxon>
        <taxon>Bacillati</taxon>
        <taxon>Cyanobacteriota</taxon>
        <taxon>Cyanophyceae</taxon>
        <taxon>Oscillatoriophycideae</taxon>
        <taxon>Oscillatoriales</taxon>
        <taxon>Sirenicapillariaceae</taxon>
        <taxon>Limnospira</taxon>
    </lineage>
</organism>
<gene>
    <name evidence="2" type="ORF">NIES46_28900</name>
</gene>
<dbReference type="InterPro" id="IPR051922">
    <property type="entry name" value="Bact_Sporulation_Assoc"/>
</dbReference>
<name>A0A5M3TA71_LIMPL</name>
<sequence length="551" mass="62496">MINATTAPQPNLYSRSSDQCVPKSLAKWPMVLMFGCLLGLTPNKAIAQEEINPILEVGVVQQFGKTPTDTLVLQAKPGDHLTLRFATPQGEQILHTLSAVIQVEMQPLPEPQVKERLIFSSHRSYETAAQQANKWQEMGIEVELAQPDVWQVWASRETYSTPLLRRWLLESIKAQGYQPTFTSQAVTQKPVPYWILGGYRYNRQELKIEATQNIISVGKKRDDPQALVYGGSLKLQPDAYGTYTLVNHVPLETYLRGVVPHEMGAWPPAASIEAQAILARTYVLRNLHRFEADNYQICANTDCQVYKGLTEVYPSTDNAITNTKGLVLTYDGELVDAVYFSSSGGITANFNDVWDGPKPPYLRSVLDTTQNVWNLESYSLADEQNFRRFMTLRKGFNEEGWSDFRWQYRTDLKAMTNHLQFYLKRRKSPLADFKTIQQVRVVERAHSGRVLKMEVQTDRGVIPIHKDEVQSAFWPPISTLFYIDPIYGPNQTLQGYNFVGGGFGHGVGFSQIGSHKLARLGWFSDRILEFYFPGTQLEPLNNYLITGQQSP</sequence>
<dbReference type="Pfam" id="PF08486">
    <property type="entry name" value="SpoIID"/>
    <property type="match status" value="1"/>
</dbReference>
<proteinExistence type="predicted"/>
<dbReference type="InterPro" id="IPR013693">
    <property type="entry name" value="SpoIID/LytB_N"/>
</dbReference>
<evidence type="ECO:0000259" key="1">
    <source>
        <dbReference type="Pfam" id="PF08486"/>
    </source>
</evidence>
<comment type="caution">
    <text evidence="2">The sequence shown here is derived from an EMBL/GenBank/DDBJ whole genome shotgun (WGS) entry which is preliminary data.</text>
</comment>